<evidence type="ECO:0008006" key="4">
    <source>
        <dbReference type="Google" id="ProtNLM"/>
    </source>
</evidence>
<gene>
    <name evidence="2" type="ORF">M406DRAFT_333421</name>
</gene>
<feature type="region of interest" description="Disordered" evidence="1">
    <location>
        <begin position="226"/>
        <end position="277"/>
    </location>
</feature>
<evidence type="ECO:0000256" key="1">
    <source>
        <dbReference type="SAM" id="MobiDB-lite"/>
    </source>
</evidence>
<feature type="region of interest" description="Disordered" evidence="1">
    <location>
        <begin position="105"/>
        <end position="163"/>
    </location>
</feature>
<reference evidence="2" key="1">
    <citation type="journal article" date="2020" name="Phytopathology">
        <title>Genome sequence of the chestnut blight fungus Cryphonectria parasitica EP155: A fundamental resource for an archetypical invasive plant pathogen.</title>
        <authorList>
            <person name="Crouch J.A."/>
            <person name="Dawe A."/>
            <person name="Aerts A."/>
            <person name="Barry K."/>
            <person name="Churchill A.C.L."/>
            <person name="Grimwood J."/>
            <person name="Hillman B."/>
            <person name="Milgroom M.G."/>
            <person name="Pangilinan J."/>
            <person name="Smith M."/>
            <person name="Salamov A."/>
            <person name="Schmutz J."/>
            <person name="Yadav J."/>
            <person name="Grigoriev I.V."/>
            <person name="Nuss D."/>
        </authorList>
    </citation>
    <scope>NUCLEOTIDE SEQUENCE</scope>
    <source>
        <strain evidence="2">EP155</strain>
    </source>
</reference>
<dbReference type="AlphaFoldDB" id="A0A9P4XUQ9"/>
<proteinExistence type="predicted"/>
<dbReference type="GeneID" id="63837972"/>
<dbReference type="OrthoDB" id="5235384at2759"/>
<dbReference type="EMBL" id="MU032351">
    <property type="protein sequence ID" value="KAF3761353.1"/>
    <property type="molecule type" value="Genomic_DNA"/>
</dbReference>
<evidence type="ECO:0000313" key="3">
    <source>
        <dbReference type="Proteomes" id="UP000803844"/>
    </source>
</evidence>
<sequence>MAPGKVMDAEAKSNYYREIVTKAVNDTFHLRDEAQDINIAHLEIACDAAVEFAHRFNEHNPDKKFNPRWLYHCVQSILSIYFKPELMLDGKIERLTAAAAAAATHAAQQDSQEEEECADTAEPSAPQHAHVVDLSASPDDTAPQKDAAAAVFRRPAVPAPPVREGSLAWTEDDIKQMVQLKASGLTHKEVAHRMGRGVSSVENKFGRVMKDGDWAAFIAECGLRNPTGIKRKTHDKTYKEDSDGDLEDDEDARPPPFKKARSAPKIPHKSRQQCRAQ</sequence>
<dbReference type="Proteomes" id="UP000803844">
    <property type="component" value="Unassembled WGS sequence"/>
</dbReference>
<protein>
    <recommendedName>
        <fullName evidence="4">Myb-like domain-containing protein</fullName>
    </recommendedName>
</protein>
<comment type="caution">
    <text evidence="2">The sequence shown here is derived from an EMBL/GenBank/DDBJ whole genome shotgun (WGS) entry which is preliminary data.</text>
</comment>
<accession>A0A9P4XUQ9</accession>
<feature type="compositionally biased region" description="Basic residues" evidence="1">
    <location>
        <begin position="256"/>
        <end position="277"/>
    </location>
</feature>
<organism evidence="2 3">
    <name type="scientific">Cryphonectria parasitica (strain ATCC 38755 / EP155)</name>
    <dbReference type="NCBI Taxonomy" id="660469"/>
    <lineage>
        <taxon>Eukaryota</taxon>
        <taxon>Fungi</taxon>
        <taxon>Dikarya</taxon>
        <taxon>Ascomycota</taxon>
        <taxon>Pezizomycotina</taxon>
        <taxon>Sordariomycetes</taxon>
        <taxon>Sordariomycetidae</taxon>
        <taxon>Diaporthales</taxon>
        <taxon>Cryphonectriaceae</taxon>
        <taxon>Cryphonectria-Endothia species complex</taxon>
        <taxon>Cryphonectria</taxon>
    </lineage>
</organism>
<feature type="compositionally biased region" description="Low complexity" evidence="1">
    <location>
        <begin position="147"/>
        <end position="156"/>
    </location>
</feature>
<dbReference type="RefSeq" id="XP_040772332.1">
    <property type="nucleotide sequence ID" value="XM_040920843.1"/>
</dbReference>
<evidence type="ECO:0000313" key="2">
    <source>
        <dbReference type="EMBL" id="KAF3761353.1"/>
    </source>
</evidence>
<name>A0A9P4XUQ9_CRYP1</name>
<feature type="compositionally biased region" description="Acidic residues" evidence="1">
    <location>
        <begin position="242"/>
        <end position="251"/>
    </location>
</feature>
<keyword evidence="3" id="KW-1185">Reference proteome</keyword>